<reference evidence="1" key="1">
    <citation type="submission" date="2013-05" db="EMBL/GenBank/DDBJ databases">
        <authorList>
            <person name="Yim A.K.Y."/>
            <person name="Chan T.F."/>
            <person name="Ji K.M."/>
            <person name="Liu X.Y."/>
            <person name="Zhou J.W."/>
            <person name="Li R.Q."/>
            <person name="Yang K.Y."/>
            <person name="Li J."/>
            <person name="Li M."/>
            <person name="Law P.T.W."/>
            <person name="Wu Y.L."/>
            <person name="Cai Z.L."/>
            <person name="Qin H."/>
            <person name="Bao Y."/>
            <person name="Leung R.K.K."/>
            <person name="Ng P.K.S."/>
            <person name="Zou J."/>
            <person name="Zhong X.J."/>
            <person name="Ran P.X."/>
            <person name="Zhong N.S."/>
            <person name="Liu Z.G."/>
            <person name="Tsui S.K.W."/>
        </authorList>
    </citation>
    <scope>NUCLEOTIDE SEQUENCE</scope>
    <source>
        <strain evidence="1">Derf</strain>
        <tissue evidence="1">Whole organism</tissue>
    </source>
</reference>
<protein>
    <submittedName>
        <fullName evidence="1">Uncharacterized protein</fullName>
    </submittedName>
</protein>
<dbReference type="EMBL" id="ASGP02000007">
    <property type="protein sequence ID" value="KAH9497480.1"/>
    <property type="molecule type" value="Genomic_DNA"/>
</dbReference>
<reference evidence="1" key="2">
    <citation type="journal article" date="2022" name="Res Sq">
        <title>Comparative Genomics Reveals Insights into the Divergent Evolution of Astigmatic Mites and Household Pest Adaptations.</title>
        <authorList>
            <person name="Xiong Q."/>
            <person name="Wan A.T.-Y."/>
            <person name="Liu X.-Y."/>
            <person name="Fung C.S.-H."/>
            <person name="Xiao X."/>
            <person name="Malainual N."/>
            <person name="Hou J."/>
            <person name="Wang L."/>
            <person name="Wang M."/>
            <person name="Yang K."/>
            <person name="Cui Y."/>
            <person name="Leung E."/>
            <person name="Nong W."/>
            <person name="Shin S.-K."/>
            <person name="Au S."/>
            <person name="Jeong K.Y."/>
            <person name="Chew F.T."/>
            <person name="Hui J."/>
            <person name="Leung T.F."/>
            <person name="Tungtrongchitr A."/>
            <person name="Zhong N."/>
            <person name="Liu Z."/>
            <person name="Tsui S."/>
        </authorList>
    </citation>
    <scope>NUCLEOTIDE SEQUENCE</scope>
    <source>
        <strain evidence="1">Derf</strain>
        <tissue evidence="1">Whole organism</tissue>
    </source>
</reference>
<name>A0A922HPL1_DERFA</name>
<proteinExistence type="predicted"/>
<dbReference type="AlphaFoldDB" id="A0A922HPL1"/>
<accession>A0A922HPL1</accession>
<keyword evidence="2" id="KW-1185">Reference proteome</keyword>
<dbReference type="Proteomes" id="UP000790347">
    <property type="component" value="Unassembled WGS sequence"/>
</dbReference>
<comment type="caution">
    <text evidence="1">The sequence shown here is derived from an EMBL/GenBank/DDBJ whole genome shotgun (WGS) entry which is preliminary data.</text>
</comment>
<sequence length="74" mass="8454">MTHRCKMQQVSSLYKRFFLVTARLVGSGGGDGGGVCQERNALKINKLNEKKTTGSKCLWIDIQFFFRCKFPHKL</sequence>
<evidence type="ECO:0000313" key="2">
    <source>
        <dbReference type="Proteomes" id="UP000790347"/>
    </source>
</evidence>
<organism evidence="1 2">
    <name type="scientific">Dermatophagoides farinae</name>
    <name type="common">American house dust mite</name>
    <dbReference type="NCBI Taxonomy" id="6954"/>
    <lineage>
        <taxon>Eukaryota</taxon>
        <taxon>Metazoa</taxon>
        <taxon>Ecdysozoa</taxon>
        <taxon>Arthropoda</taxon>
        <taxon>Chelicerata</taxon>
        <taxon>Arachnida</taxon>
        <taxon>Acari</taxon>
        <taxon>Acariformes</taxon>
        <taxon>Sarcoptiformes</taxon>
        <taxon>Astigmata</taxon>
        <taxon>Psoroptidia</taxon>
        <taxon>Analgoidea</taxon>
        <taxon>Pyroglyphidae</taxon>
        <taxon>Dermatophagoidinae</taxon>
        <taxon>Dermatophagoides</taxon>
    </lineage>
</organism>
<evidence type="ECO:0000313" key="1">
    <source>
        <dbReference type="EMBL" id="KAH9497480.1"/>
    </source>
</evidence>
<gene>
    <name evidence="1" type="ORF">DERF_013470</name>
</gene>